<gene>
    <name evidence="1" type="ORF">K3G42_033247</name>
</gene>
<protein>
    <submittedName>
        <fullName evidence="1">Uncharacterized protein</fullName>
    </submittedName>
</protein>
<proteinExistence type="predicted"/>
<reference evidence="1" key="1">
    <citation type="submission" date="2021-08" db="EMBL/GenBank/DDBJ databases">
        <title>The first chromosome-level gecko genome reveals the dynamic sex chromosomes of Neotropical dwarf geckos (Sphaerodactylidae: Sphaerodactylus).</title>
        <authorList>
            <person name="Pinto B.J."/>
            <person name="Keating S.E."/>
            <person name="Gamble T."/>
        </authorList>
    </citation>
    <scope>NUCLEOTIDE SEQUENCE</scope>
    <source>
        <strain evidence="1">TG3544</strain>
    </source>
</reference>
<accession>A0ACB8G6Q5</accession>
<dbReference type="EMBL" id="CM037615">
    <property type="protein sequence ID" value="KAH8015105.1"/>
    <property type="molecule type" value="Genomic_DNA"/>
</dbReference>
<name>A0ACB8G6Q5_9SAUR</name>
<sequence>MKKDRILHILVIFKVKCAAEFNKYKTALYTGSVVTSLFFTFVNLTCALSVHEDAPEGQLRWAVFTQAFLNDGLFILCAILLAYCMCRLAKMSPANVYLESKGTSVCQALLVGSVVILLCSSRAFYNLVAVAVSPDHLPNPFNYGWDNLLDQARGEEISTEEYVVFGVVLFLWELVPTVFVVLFFRAQRLGQNLAPAGMINSHSFSSRAYFFDNPRRYDSDDDLPRLGTGREGGGSLPTPQNSGWYGSLTESDNGVVVPPLSASSVDAAPLLFEHGGAASKNQHNFHLTPQN</sequence>
<dbReference type="Proteomes" id="UP000827872">
    <property type="component" value="Linkage Group LG02"/>
</dbReference>
<keyword evidence="2" id="KW-1185">Reference proteome</keyword>
<organism evidence="1 2">
    <name type="scientific">Sphaerodactylus townsendi</name>
    <dbReference type="NCBI Taxonomy" id="933632"/>
    <lineage>
        <taxon>Eukaryota</taxon>
        <taxon>Metazoa</taxon>
        <taxon>Chordata</taxon>
        <taxon>Craniata</taxon>
        <taxon>Vertebrata</taxon>
        <taxon>Euteleostomi</taxon>
        <taxon>Lepidosauria</taxon>
        <taxon>Squamata</taxon>
        <taxon>Bifurcata</taxon>
        <taxon>Gekkota</taxon>
        <taxon>Sphaerodactylidae</taxon>
        <taxon>Sphaerodactylus</taxon>
    </lineage>
</organism>
<evidence type="ECO:0000313" key="2">
    <source>
        <dbReference type="Proteomes" id="UP000827872"/>
    </source>
</evidence>
<comment type="caution">
    <text evidence="1">The sequence shown here is derived from an EMBL/GenBank/DDBJ whole genome shotgun (WGS) entry which is preliminary data.</text>
</comment>
<evidence type="ECO:0000313" key="1">
    <source>
        <dbReference type="EMBL" id="KAH8015105.1"/>
    </source>
</evidence>